<dbReference type="AlphaFoldDB" id="A0A9D0ZY59"/>
<dbReference type="PRINTS" id="PR00125">
    <property type="entry name" value="ATPASEDELTA"/>
</dbReference>
<dbReference type="EMBL" id="DVGB01000001">
    <property type="protein sequence ID" value="HIR00654.1"/>
    <property type="molecule type" value="Genomic_DNA"/>
</dbReference>
<evidence type="ECO:0000256" key="1">
    <source>
        <dbReference type="ARBA" id="ARBA00004370"/>
    </source>
</evidence>
<comment type="subcellular location">
    <subcellularLocation>
        <location evidence="7">Cell membrane</location>
        <topology evidence="7">Peripheral membrane protein</topology>
    </subcellularLocation>
    <subcellularLocation>
        <location evidence="1">Membrane</location>
    </subcellularLocation>
</comment>
<dbReference type="GO" id="GO:0046933">
    <property type="term" value="F:proton-transporting ATP synthase activity, rotational mechanism"/>
    <property type="evidence" value="ECO:0007669"/>
    <property type="project" value="UniProtKB-UniRule"/>
</dbReference>
<evidence type="ECO:0000256" key="4">
    <source>
        <dbReference type="ARBA" id="ARBA00023065"/>
    </source>
</evidence>
<keyword evidence="3 7" id="KW-0375">Hydrogen ion transport</keyword>
<dbReference type="HAMAP" id="MF_01416">
    <property type="entry name" value="ATP_synth_delta_bact"/>
    <property type="match status" value="1"/>
</dbReference>
<dbReference type="InterPro" id="IPR000711">
    <property type="entry name" value="ATPase_OSCP/dsu"/>
</dbReference>
<comment type="similarity">
    <text evidence="7">Belongs to the ATPase delta chain family.</text>
</comment>
<dbReference type="NCBIfam" id="TIGR01145">
    <property type="entry name" value="ATP_synt_delta"/>
    <property type="match status" value="1"/>
</dbReference>
<organism evidence="8 9">
    <name type="scientific">Candidatus Aveggerthella stercoripullorum</name>
    <dbReference type="NCBI Taxonomy" id="2840688"/>
    <lineage>
        <taxon>Bacteria</taxon>
        <taxon>Bacillati</taxon>
        <taxon>Actinomycetota</taxon>
        <taxon>Coriobacteriia</taxon>
        <taxon>Eggerthellales</taxon>
        <taxon>Eggerthellaceae</taxon>
        <taxon>Eggerthellaceae incertae sedis</taxon>
        <taxon>Candidatus Aveggerthella</taxon>
    </lineage>
</organism>
<dbReference type="GO" id="GO:0045259">
    <property type="term" value="C:proton-transporting ATP synthase complex"/>
    <property type="evidence" value="ECO:0007669"/>
    <property type="project" value="UniProtKB-KW"/>
</dbReference>
<accession>A0A9D0ZY59</accession>
<evidence type="ECO:0000256" key="3">
    <source>
        <dbReference type="ARBA" id="ARBA00022781"/>
    </source>
</evidence>
<dbReference type="InterPro" id="IPR010916">
    <property type="entry name" value="TonB_box_CS"/>
</dbReference>
<dbReference type="PANTHER" id="PTHR11910">
    <property type="entry name" value="ATP SYNTHASE DELTA CHAIN"/>
    <property type="match status" value="1"/>
</dbReference>
<evidence type="ECO:0000313" key="9">
    <source>
        <dbReference type="Proteomes" id="UP000824261"/>
    </source>
</evidence>
<evidence type="ECO:0000313" key="8">
    <source>
        <dbReference type="EMBL" id="HIR00654.1"/>
    </source>
</evidence>
<keyword evidence="4 7" id="KW-0406">Ion transport</keyword>
<dbReference type="Gene3D" id="1.10.520.20">
    <property type="entry name" value="N-terminal domain of the delta subunit of the F1F0-ATP synthase"/>
    <property type="match status" value="1"/>
</dbReference>
<dbReference type="GO" id="GO:0005886">
    <property type="term" value="C:plasma membrane"/>
    <property type="evidence" value="ECO:0007669"/>
    <property type="project" value="UniProtKB-SubCell"/>
</dbReference>
<comment type="function">
    <text evidence="7">F(1)F(0) ATP synthase produces ATP from ADP in the presence of a proton or sodium gradient. F-type ATPases consist of two structural domains, F(1) containing the extramembraneous catalytic core and F(0) containing the membrane proton channel, linked together by a central stalk and a peripheral stalk. During catalysis, ATP synthesis in the catalytic domain of F(1) is coupled via a rotary mechanism of the central stalk subunits to proton translocation.</text>
</comment>
<comment type="function">
    <text evidence="7">This protein is part of the stalk that links CF(0) to CF(1). It either transmits conformational changes from CF(0) to CF(1) or is implicated in proton conduction.</text>
</comment>
<evidence type="ECO:0000256" key="5">
    <source>
        <dbReference type="ARBA" id="ARBA00023136"/>
    </source>
</evidence>
<dbReference type="InterPro" id="IPR026015">
    <property type="entry name" value="ATP_synth_OSCP/delta_N_sf"/>
</dbReference>
<dbReference type="Pfam" id="PF00213">
    <property type="entry name" value="OSCP"/>
    <property type="match status" value="1"/>
</dbReference>
<keyword evidence="6 7" id="KW-0066">ATP synthesis</keyword>
<evidence type="ECO:0000256" key="7">
    <source>
        <dbReference type="HAMAP-Rule" id="MF_01416"/>
    </source>
</evidence>
<evidence type="ECO:0000256" key="6">
    <source>
        <dbReference type="ARBA" id="ARBA00023310"/>
    </source>
</evidence>
<sequence length="191" mass="20639">MPTNRLVVKETVDTYASVLLDAANAAGGQDAVLEVRDQLEVVTKALRSNVDLEVALAEEAYTPEQRETLVRNVFAGMNPALAETLLVMAERDDLGLAGRIYRAYDEQIEEKLGVAVVDVTTVVELDDALRETISNKAAQDLGKQVVLREHVDKSILGGIIMSVSGRRIDASIATQLDTARTVLKTTDGGEC</sequence>
<dbReference type="Proteomes" id="UP000824261">
    <property type="component" value="Unassembled WGS sequence"/>
</dbReference>
<reference evidence="8" key="1">
    <citation type="submission" date="2020-10" db="EMBL/GenBank/DDBJ databases">
        <authorList>
            <person name="Gilroy R."/>
        </authorList>
    </citation>
    <scope>NUCLEOTIDE SEQUENCE</scope>
    <source>
        <strain evidence="8">ChiGjej1B1-2707</strain>
    </source>
</reference>
<dbReference type="PROSITE" id="PS00430">
    <property type="entry name" value="TONB_DEPENDENT_REC_1"/>
    <property type="match status" value="1"/>
</dbReference>
<keyword evidence="5 7" id="KW-0472">Membrane</keyword>
<keyword evidence="7" id="KW-1003">Cell membrane</keyword>
<proteinExistence type="inferred from homology"/>
<protein>
    <recommendedName>
        <fullName evidence="7">ATP synthase subunit delta</fullName>
    </recommendedName>
    <alternativeName>
        <fullName evidence="7">ATP synthase F(1) sector subunit delta</fullName>
    </alternativeName>
    <alternativeName>
        <fullName evidence="7">F-type ATPase subunit delta</fullName>
        <shortName evidence="7">F-ATPase subunit delta</shortName>
    </alternativeName>
</protein>
<evidence type="ECO:0000256" key="2">
    <source>
        <dbReference type="ARBA" id="ARBA00022448"/>
    </source>
</evidence>
<dbReference type="SUPFAM" id="SSF47928">
    <property type="entry name" value="N-terminal domain of the delta subunit of the F1F0-ATP synthase"/>
    <property type="match status" value="1"/>
</dbReference>
<keyword evidence="7" id="KW-0139">CF(1)</keyword>
<keyword evidence="2 7" id="KW-0813">Transport</keyword>
<comment type="caution">
    <text evidence="8">The sequence shown here is derived from an EMBL/GenBank/DDBJ whole genome shotgun (WGS) entry which is preliminary data.</text>
</comment>
<reference evidence="8" key="2">
    <citation type="journal article" date="2021" name="PeerJ">
        <title>Extensive microbial diversity within the chicken gut microbiome revealed by metagenomics and culture.</title>
        <authorList>
            <person name="Gilroy R."/>
            <person name="Ravi A."/>
            <person name="Getino M."/>
            <person name="Pursley I."/>
            <person name="Horton D.L."/>
            <person name="Alikhan N.F."/>
            <person name="Baker D."/>
            <person name="Gharbi K."/>
            <person name="Hall N."/>
            <person name="Watson M."/>
            <person name="Adriaenssens E.M."/>
            <person name="Foster-Nyarko E."/>
            <person name="Jarju S."/>
            <person name="Secka A."/>
            <person name="Antonio M."/>
            <person name="Oren A."/>
            <person name="Chaudhuri R.R."/>
            <person name="La Ragione R."/>
            <person name="Hildebrand F."/>
            <person name="Pallen M.J."/>
        </authorList>
    </citation>
    <scope>NUCLEOTIDE SEQUENCE</scope>
    <source>
        <strain evidence="8">ChiGjej1B1-2707</strain>
    </source>
</reference>
<name>A0A9D0ZY59_9ACTN</name>
<gene>
    <name evidence="7 8" type="primary">atpH</name>
    <name evidence="8" type="ORF">IAA69_00025</name>
</gene>